<keyword evidence="5" id="KW-1185">Reference proteome</keyword>
<dbReference type="EMBL" id="CP070496">
    <property type="protein sequence ID" value="QSB03845.1"/>
    <property type="molecule type" value="Genomic_DNA"/>
</dbReference>
<evidence type="ECO:0000313" key="4">
    <source>
        <dbReference type="EMBL" id="QSB03845.1"/>
    </source>
</evidence>
<dbReference type="Pfam" id="PF08719">
    <property type="entry name" value="NADAR"/>
    <property type="match status" value="1"/>
</dbReference>
<dbReference type="RefSeq" id="WP_213169844.1">
    <property type="nucleotide sequence ID" value="NZ_CP070496.1"/>
</dbReference>
<dbReference type="NCBIfam" id="TIGR02464">
    <property type="entry name" value="ribofla_fusion"/>
    <property type="match status" value="1"/>
</dbReference>
<comment type="catalytic activity">
    <reaction evidence="2">
        <text>2,5-diamino-6-hydroxy-4-(5-phosphoribosylamino)-pyrimidine + H2O = 2,5,6-triamino-4-hydroxypyrimidine + D-ribose 5-phosphate</text>
        <dbReference type="Rhea" id="RHEA:23436"/>
        <dbReference type="ChEBI" id="CHEBI:15377"/>
        <dbReference type="ChEBI" id="CHEBI:58614"/>
        <dbReference type="ChEBI" id="CHEBI:78346"/>
        <dbReference type="ChEBI" id="CHEBI:137796"/>
    </reaction>
</comment>
<proteinExistence type="predicted"/>
<comment type="catalytic activity">
    <reaction evidence="1">
        <text>5-amino-6-(5-phospho-D-ribosylamino)uracil + H2O = 5,6-diaminouracil + D-ribose 5-phosphate</text>
        <dbReference type="Rhea" id="RHEA:55020"/>
        <dbReference type="ChEBI" id="CHEBI:15377"/>
        <dbReference type="ChEBI" id="CHEBI:46252"/>
        <dbReference type="ChEBI" id="CHEBI:58453"/>
        <dbReference type="ChEBI" id="CHEBI:78346"/>
    </reaction>
</comment>
<organism evidence="4 5">
    <name type="scientific">Natronoglycomyces albus</name>
    <dbReference type="NCBI Taxonomy" id="2811108"/>
    <lineage>
        <taxon>Bacteria</taxon>
        <taxon>Bacillati</taxon>
        <taxon>Actinomycetota</taxon>
        <taxon>Actinomycetes</taxon>
        <taxon>Glycomycetales</taxon>
        <taxon>Glycomycetaceae</taxon>
        <taxon>Natronoglycomyces</taxon>
    </lineage>
</organism>
<feature type="domain" description="NADAR" evidence="3">
    <location>
        <begin position="38"/>
        <end position="182"/>
    </location>
</feature>
<dbReference type="Gene3D" id="1.10.357.40">
    <property type="entry name" value="YbiA-like"/>
    <property type="match status" value="1"/>
</dbReference>
<evidence type="ECO:0000259" key="3">
    <source>
        <dbReference type="Pfam" id="PF08719"/>
    </source>
</evidence>
<name>A0A895XLL2_9ACTN</name>
<dbReference type="InterPro" id="IPR037238">
    <property type="entry name" value="YbiA-like_sf"/>
</dbReference>
<evidence type="ECO:0000313" key="5">
    <source>
        <dbReference type="Proteomes" id="UP000662939"/>
    </source>
</evidence>
<dbReference type="Proteomes" id="UP000662939">
    <property type="component" value="Chromosome"/>
</dbReference>
<sequence>MPVSNIDTLTSQIEVGRDFEFIFFWDYLDNHGGNLVPGCLDQWWPAPIEADGQRFATAEHFMMWHKAMMFEDVGIAGQILRSTNPAQAQQLGRHVADFDESVWASVRNDVVVAGNFAKFSQHRPLRDFLMSTGESILVEASSDDTLWGIGLAIDDPRRGDVWQWTGQNRLGFALMAVRDYLRRGETVTRATVSPTTKP</sequence>
<reference evidence="4" key="1">
    <citation type="submission" date="2021-02" db="EMBL/GenBank/DDBJ databases">
        <title>Natronoglycomyces albus gen. nov., sp. nov, a haloalkaliphilic actinobacterium from a soda solonchak soil.</title>
        <authorList>
            <person name="Sorokin D.Y."/>
            <person name="Khijniak T.V."/>
            <person name="Zakharycheva A.P."/>
            <person name="Boueva O.V."/>
            <person name="Ariskina E.V."/>
            <person name="Hahnke R.L."/>
            <person name="Bunk B."/>
            <person name="Sproer C."/>
            <person name="Schumann P."/>
            <person name="Evtushenko L.I."/>
            <person name="Kublanov I.V."/>
        </authorList>
    </citation>
    <scope>NUCLEOTIDE SEQUENCE</scope>
    <source>
        <strain evidence="4">DSM 106290</strain>
    </source>
</reference>
<dbReference type="AlphaFoldDB" id="A0A895XLL2"/>
<dbReference type="KEGG" id="nav:JQS30_08375"/>
<dbReference type="CDD" id="cd15457">
    <property type="entry name" value="NADAR"/>
    <property type="match status" value="1"/>
</dbReference>
<accession>A0A895XLL2</accession>
<evidence type="ECO:0000256" key="2">
    <source>
        <dbReference type="ARBA" id="ARBA00000751"/>
    </source>
</evidence>
<dbReference type="InterPro" id="IPR012816">
    <property type="entry name" value="NADAR"/>
</dbReference>
<dbReference type="SUPFAM" id="SSF143990">
    <property type="entry name" value="YbiA-like"/>
    <property type="match status" value="1"/>
</dbReference>
<protein>
    <submittedName>
        <fullName evidence="4">NADAR family protein</fullName>
    </submittedName>
</protein>
<gene>
    <name evidence="4" type="ORF">JQS30_08375</name>
</gene>
<evidence type="ECO:0000256" key="1">
    <source>
        <dbReference type="ARBA" id="ARBA00000022"/>
    </source>
</evidence>